<evidence type="ECO:0000259" key="2">
    <source>
        <dbReference type="PROSITE" id="PS50994"/>
    </source>
</evidence>
<reference evidence="3" key="1">
    <citation type="submission" date="2017-05" db="UniProtKB">
        <authorList>
            <consortium name="EnsemblMetazoa"/>
        </authorList>
    </citation>
    <scope>IDENTIFICATION</scope>
</reference>
<protein>
    <recommendedName>
        <fullName evidence="2">Integrase catalytic domain-containing protein</fullName>
    </recommendedName>
</protein>
<dbReference type="Pfam" id="PF17921">
    <property type="entry name" value="Integrase_H2C2"/>
    <property type="match status" value="1"/>
</dbReference>
<dbReference type="PANTHER" id="PTHR47331">
    <property type="entry name" value="PHD-TYPE DOMAIN-CONTAINING PROTEIN"/>
    <property type="match status" value="1"/>
</dbReference>
<dbReference type="OrthoDB" id="5969690at2759"/>
<dbReference type="InterPro" id="IPR036397">
    <property type="entry name" value="RNaseH_sf"/>
</dbReference>
<proteinExistence type="predicted"/>
<dbReference type="InterPro" id="IPR040676">
    <property type="entry name" value="DUF5641"/>
</dbReference>
<feature type="region of interest" description="Disordered" evidence="1">
    <location>
        <begin position="449"/>
        <end position="516"/>
    </location>
</feature>
<dbReference type="InParanoid" id="A0A1X7SP62"/>
<dbReference type="SUPFAM" id="SSF53098">
    <property type="entry name" value="Ribonuclease H-like"/>
    <property type="match status" value="1"/>
</dbReference>
<feature type="domain" description="Integrase catalytic" evidence="2">
    <location>
        <begin position="129"/>
        <end position="315"/>
    </location>
</feature>
<evidence type="ECO:0000313" key="3">
    <source>
        <dbReference type="EnsemblMetazoa" id="Aqu2.1.03895_001"/>
    </source>
</evidence>
<dbReference type="EnsemblMetazoa" id="Aqu2.1.03895_001">
    <property type="protein sequence ID" value="Aqu2.1.03895_001"/>
    <property type="gene ID" value="Aqu2.1.03895"/>
</dbReference>
<dbReference type="Pfam" id="PF18701">
    <property type="entry name" value="DUF5641"/>
    <property type="match status" value="1"/>
</dbReference>
<dbReference type="eggNOG" id="KOG0017">
    <property type="taxonomic scope" value="Eukaryota"/>
</dbReference>
<dbReference type="InterPro" id="IPR012337">
    <property type="entry name" value="RNaseH-like_sf"/>
</dbReference>
<dbReference type="InterPro" id="IPR001584">
    <property type="entry name" value="Integrase_cat-core"/>
</dbReference>
<feature type="compositionally biased region" description="Polar residues" evidence="1">
    <location>
        <begin position="449"/>
        <end position="477"/>
    </location>
</feature>
<organism evidence="3">
    <name type="scientific">Amphimedon queenslandica</name>
    <name type="common">Sponge</name>
    <dbReference type="NCBI Taxonomy" id="400682"/>
    <lineage>
        <taxon>Eukaryota</taxon>
        <taxon>Metazoa</taxon>
        <taxon>Porifera</taxon>
        <taxon>Demospongiae</taxon>
        <taxon>Heteroscleromorpha</taxon>
        <taxon>Haplosclerida</taxon>
        <taxon>Niphatidae</taxon>
        <taxon>Amphimedon</taxon>
    </lineage>
</organism>
<sequence length="525" mass="60819">MKWIKEAQNVLLSDKKFPQWKTQFRLFRDDEGVWRCGGRLANVNASFCTRFPILLPRNHHLTHLIVLQAHERVLHEGIKETLTELRSKYWIVKGRSLVKMIIYRCGLCRRFEGAAYRGPPAPPLPSYRVQESPPFTHTGVDFAGPLYVRMTPKDKCTSKVWICLYTCCLTRAVHIDIVPNLSAYTFIRCFRRFIARRGMPRLMISDNGKTFKAAAKIIKELMNQDYIQQHLTSLGIDWRFNLERAPWWGGIFERLIRSMKRCLKKMIGKSQLSYEELLTVVSEAEMIINSRPLSYISMDDLEEPLTPSHMMIGRRLLSLPDVSCSEDTDICQSTPSEINKRMKHLNFTLDQFWMRWKKEYLLELREGHRYHSTGVRGEQINVGDVVVVYDSDKHRGFWKLGVVEQLIVGRDNESRGAVVRVHKKGHKSTLLKRPVQRLYPIEMNCQNASSTVDSTGNQADSDTSIEGNNQANTTSGVEINREVELELIEDPMPVKEREPDNPPTRRPRRAAAQEARDRIVAWNYC</sequence>
<dbReference type="AlphaFoldDB" id="A0A1X7SP62"/>
<name>A0A1X7SP62_AMPQE</name>
<evidence type="ECO:0000256" key="1">
    <source>
        <dbReference type="SAM" id="MobiDB-lite"/>
    </source>
</evidence>
<dbReference type="GO" id="GO:0003676">
    <property type="term" value="F:nucleic acid binding"/>
    <property type="evidence" value="ECO:0007669"/>
    <property type="project" value="InterPro"/>
</dbReference>
<dbReference type="PROSITE" id="PS50994">
    <property type="entry name" value="INTEGRASE"/>
    <property type="match status" value="1"/>
</dbReference>
<dbReference type="Gene3D" id="3.30.420.10">
    <property type="entry name" value="Ribonuclease H-like superfamily/Ribonuclease H"/>
    <property type="match status" value="1"/>
</dbReference>
<dbReference type="GO" id="GO:0015074">
    <property type="term" value="P:DNA integration"/>
    <property type="evidence" value="ECO:0007669"/>
    <property type="project" value="InterPro"/>
</dbReference>
<dbReference type="STRING" id="400682.A0A1X7SP62"/>
<accession>A0A1X7SP62</accession>
<dbReference type="InterPro" id="IPR041588">
    <property type="entry name" value="Integrase_H2C2"/>
</dbReference>